<dbReference type="Pfam" id="PF13641">
    <property type="entry name" value="Glyco_tranf_2_3"/>
    <property type="match status" value="1"/>
</dbReference>
<evidence type="ECO:0000256" key="2">
    <source>
        <dbReference type="ARBA" id="ARBA00022676"/>
    </source>
</evidence>
<organism evidence="4 5">
    <name type="scientific">Sulfitobacter sediminilitoris</name>
    <dbReference type="NCBI Taxonomy" id="2698830"/>
    <lineage>
        <taxon>Bacteria</taxon>
        <taxon>Pseudomonadati</taxon>
        <taxon>Pseudomonadota</taxon>
        <taxon>Alphaproteobacteria</taxon>
        <taxon>Rhodobacterales</taxon>
        <taxon>Roseobacteraceae</taxon>
        <taxon>Sulfitobacter</taxon>
    </lineage>
</organism>
<keyword evidence="3 4" id="KW-0808">Transferase</keyword>
<dbReference type="InterPro" id="IPR029044">
    <property type="entry name" value="Nucleotide-diphossugar_trans"/>
</dbReference>
<keyword evidence="5" id="KW-1185">Reference proteome</keyword>
<dbReference type="PANTHER" id="PTHR43179">
    <property type="entry name" value="RHAMNOSYLTRANSFERASE WBBL"/>
    <property type="match status" value="1"/>
</dbReference>
<dbReference type="AlphaFoldDB" id="A0A6P0C8U2"/>
<dbReference type="EMBL" id="JAABNT010000002">
    <property type="protein sequence ID" value="NEK21605.1"/>
    <property type="molecule type" value="Genomic_DNA"/>
</dbReference>
<dbReference type="RefSeq" id="WP_164352450.1">
    <property type="nucleotide sequence ID" value="NZ_JAABNT010000002.1"/>
</dbReference>
<evidence type="ECO:0000313" key="4">
    <source>
        <dbReference type="EMBL" id="NEK21605.1"/>
    </source>
</evidence>
<dbReference type="Proteomes" id="UP000468591">
    <property type="component" value="Unassembled WGS sequence"/>
</dbReference>
<keyword evidence="2" id="KW-0328">Glycosyltransferase</keyword>
<protein>
    <submittedName>
        <fullName evidence="4">Glycosyltransferase</fullName>
    </submittedName>
</protein>
<comment type="caution">
    <text evidence="4">The sequence shown here is derived from an EMBL/GenBank/DDBJ whole genome shotgun (WGS) entry which is preliminary data.</text>
</comment>
<dbReference type="PANTHER" id="PTHR43179:SF12">
    <property type="entry name" value="GALACTOFURANOSYLTRANSFERASE GLFT2"/>
    <property type="match status" value="1"/>
</dbReference>
<proteinExistence type="inferred from homology"/>
<evidence type="ECO:0000256" key="1">
    <source>
        <dbReference type="ARBA" id="ARBA00006739"/>
    </source>
</evidence>
<name>A0A6P0C8U2_9RHOB</name>
<evidence type="ECO:0000256" key="3">
    <source>
        <dbReference type="ARBA" id="ARBA00022679"/>
    </source>
</evidence>
<sequence>MTEMPVSIVVVSRDRPGALRRCLIGLSQVQYSPFEVIVVADPGGLQSASDLAFADDLKLVPFDKANISAARNLGITHAAGEIVAFIDDDAVPEPQWLRYLIAPAAQGDVAAMGGFVRGRNGISFQWKARSLDRFGASHPLEVHASQATVLHPPKGRAVKTEGTNMAFRRNVLIQLGGFDPAYHYYLDETDLNMRLAQAGHATALVPLAEVHHGFAANALRNKNRVPRDLFDIGASWAVFQRKHIVDTERPLHWRKVRTEERQRLLRHMVSGGLEPGDVRRLMKRLDLGYVEGGKRPIAPVKFASHPSEPFKPFPALSRSSVVVKSRPARNARNMAAARERVKNGEIVTVISLSPNALYHKVMFHEDGFWMQYGGLFGKSDRNQPLFRMTTRSRRIEKEIRRVARQRGLREDL</sequence>
<accession>A0A6P0C8U2</accession>
<dbReference type="Gene3D" id="3.90.550.10">
    <property type="entry name" value="Spore Coat Polysaccharide Biosynthesis Protein SpsA, Chain A"/>
    <property type="match status" value="1"/>
</dbReference>
<comment type="similarity">
    <text evidence="1">Belongs to the glycosyltransferase 2 family.</text>
</comment>
<evidence type="ECO:0000313" key="5">
    <source>
        <dbReference type="Proteomes" id="UP000468591"/>
    </source>
</evidence>
<reference evidence="4 5" key="1">
    <citation type="submission" date="2020-01" db="EMBL/GenBank/DDBJ databases">
        <title>Sulfitobacter sediminilitoris sp. nov., isolated from a tidal flat.</title>
        <authorList>
            <person name="Park S."/>
            <person name="Yoon J.-H."/>
        </authorList>
    </citation>
    <scope>NUCLEOTIDE SEQUENCE [LARGE SCALE GENOMIC DNA]</scope>
    <source>
        <strain evidence="4 5">JBTF-M27</strain>
    </source>
</reference>
<dbReference type="GO" id="GO:0016757">
    <property type="term" value="F:glycosyltransferase activity"/>
    <property type="evidence" value="ECO:0007669"/>
    <property type="project" value="UniProtKB-KW"/>
</dbReference>
<dbReference type="SUPFAM" id="SSF53448">
    <property type="entry name" value="Nucleotide-diphospho-sugar transferases"/>
    <property type="match status" value="1"/>
</dbReference>
<gene>
    <name evidence="4" type="ORF">GV827_04200</name>
</gene>